<protein>
    <recommendedName>
        <fullName evidence="10">SusD-like starch-binding protein associating with outer membrane</fullName>
    </recommendedName>
</protein>
<dbReference type="InterPro" id="IPR012944">
    <property type="entry name" value="SusD_RagB_dom"/>
</dbReference>
<name>A0A7X0J7H7_9SPHI</name>
<evidence type="ECO:0000256" key="5">
    <source>
        <dbReference type="ARBA" id="ARBA00023237"/>
    </source>
</evidence>
<dbReference type="EMBL" id="JACHCC010000014">
    <property type="protein sequence ID" value="MBB6502521.1"/>
    <property type="molecule type" value="Genomic_DNA"/>
</dbReference>
<dbReference type="RefSeq" id="WP_184628771.1">
    <property type="nucleotide sequence ID" value="NZ_JACHCC010000014.1"/>
</dbReference>
<organism evidence="8 9">
    <name type="scientific">Pedobacter cryoconitis</name>
    <dbReference type="NCBI Taxonomy" id="188932"/>
    <lineage>
        <taxon>Bacteria</taxon>
        <taxon>Pseudomonadati</taxon>
        <taxon>Bacteroidota</taxon>
        <taxon>Sphingobacteriia</taxon>
        <taxon>Sphingobacteriales</taxon>
        <taxon>Sphingobacteriaceae</taxon>
        <taxon>Pedobacter</taxon>
    </lineage>
</organism>
<dbReference type="AlphaFoldDB" id="A0A7X0J7H7"/>
<dbReference type="CDD" id="cd08977">
    <property type="entry name" value="SusD"/>
    <property type="match status" value="1"/>
</dbReference>
<feature type="domain" description="RagB/SusD" evidence="6">
    <location>
        <begin position="390"/>
        <end position="520"/>
    </location>
</feature>
<keyword evidence="5" id="KW-0998">Cell outer membrane</keyword>
<comment type="caution">
    <text evidence="8">The sequence shown here is derived from an EMBL/GenBank/DDBJ whole genome shotgun (WGS) entry which is preliminary data.</text>
</comment>
<dbReference type="GO" id="GO:0009279">
    <property type="term" value="C:cell outer membrane"/>
    <property type="evidence" value="ECO:0007669"/>
    <property type="project" value="UniProtKB-SubCell"/>
</dbReference>
<evidence type="ECO:0000259" key="6">
    <source>
        <dbReference type="Pfam" id="PF07980"/>
    </source>
</evidence>
<evidence type="ECO:0000256" key="1">
    <source>
        <dbReference type="ARBA" id="ARBA00004442"/>
    </source>
</evidence>
<dbReference type="Pfam" id="PF14322">
    <property type="entry name" value="SusD-like_3"/>
    <property type="match status" value="1"/>
</dbReference>
<comment type="similarity">
    <text evidence="2">Belongs to the SusD family.</text>
</comment>
<evidence type="ECO:0000256" key="4">
    <source>
        <dbReference type="ARBA" id="ARBA00023136"/>
    </source>
</evidence>
<dbReference type="InterPro" id="IPR033985">
    <property type="entry name" value="SusD-like_N"/>
</dbReference>
<dbReference type="Proteomes" id="UP000521017">
    <property type="component" value="Unassembled WGS sequence"/>
</dbReference>
<reference evidence="8 9" key="1">
    <citation type="submission" date="2020-08" db="EMBL/GenBank/DDBJ databases">
        <title>Genomic Encyclopedia of Type Strains, Phase IV (KMG-V): Genome sequencing to study the core and pangenomes of soil and plant-associated prokaryotes.</title>
        <authorList>
            <person name="Whitman W."/>
        </authorList>
    </citation>
    <scope>NUCLEOTIDE SEQUENCE [LARGE SCALE GENOMIC DNA]</scope>
    <source>
        <strain evidence="8 9">M2T3</strain>
    </source>
</reference>
<accession>A0A7X0J7H7</accession>
<dbReference type="InterPro" id="IPR011990">
    <property type="entry name" value="TPR-like_helical_dom_sf"/>
</dbReference>
<dbReference type="Pfam" id="PF07980">
    <property type="entry name" value="SusD_RagB"/>
    <property type="match status" value="1"/>
</dbReference>
<evidence type="ECO:0000259" key="7">
    <source>
        <dbReference type="Pfam" id="PF14322"/>
    </source>
</evidence>
<evidence type="ECO:0008006" key="10">
    <source>
        <dbReference type="Google" id="ProtNLM"/>
    </source>
</evidence>
<comment type="subcellular location">
    <subcellularLocation>
        <location evidence="1">Cell outer membrane</location>
    </subcellularLocation>
</comment>
<evidence type="ECO:0000256" key="2">
    <source>
        <dbReference type="ARBA" id="ARBA00006275"/>
    </source>
</evidence>
<feature type="domain" description="SusD-like N-terminal" evidence="7">
    <location>
        <begin position="105"/>
        <end position="242"/>
    </location>
</feature>
<evidence type="ECO:0000256" key="3">
    <source>
        <dbReference type="ARBA" id="ARBA00022729"/>
    </source>
</evidence>
<dbReference type="Gene3D" id="1.25.40.390">
    <property type="match status" value="1"/>
</dbReference>
<keyword evidence="4" id="KW-0472">Membrane</keyword>
<sequence length="520" mass="58490">MKRLFYIFIFTAGILVSNTGCKKFLAEQSLDLIKPSTVQDLIALAAGEAYPYQTNLHLLLNVITDDVNCNGGQGQPTYQAVVRVGQGPFTWSKTMYQDLIQPGGLTNKTYLDSYQILYKHIAGCNVILAYIDKVSGADADKQNLKGQALALRAYYYFILVNMYGKPYNAAGSDPSTSPGVPLMLSMDVTDAFPKRNSVAEVYTQIEADLLNAATLLKNPTKDYGVYKMNVTGVYTLLSRMYLYQEKWDLALQYANQGLAIRSQLSQLSSFNSADYYTYNNLHNSDNLNKIYDPSVSSEIIWAYAPYNTGEDQILKAGGLNPAYSATYSPPYAVSPDLWNLYEKYGTANNAIYLGDLRSRIYFSCYGYVIYVPPYPVTYLPYAGGMGGEGFRVAELYLNRAEANIRKFISTGNDALRLSALQDINTLRTSRYDPRQAYVPINITDATQLLNFYKDERRREFPFEGHRWFDLRRYGMPSISHYYEEVAGSGQTFTLAQGDNRYTLPIPQEALDRNGALTQNP</sequence>
<evidence type="ECO:0000313" key="9">
    <source>
        <dbReference type="Proteomes" id="UP000521017"/>
    </source>
</evidence>
<keyword evidence="3" id="KW-0732">Signal</keyword>
<dbReference type="SUPFAM" id="SSF48452">
    <property type="entry name" value="TPR-like"/>
    <property type="match status" value="1"/>
</dbReference>
<proteinExistence type="inferred from homology"/>
<gene>
    <name evidence="8" type="ORF">HDF25_004704</name>
</gene>
<evidence type="ECO:0000313" key="8">
    <source>
        <dbReference type="EMBL" id="MBB6502521.1"/>
    </source>
</evidence>